<dbReference type="GO" id="GO:0050897">
    <property type="term" value="F:cobalt ion binding"/>
    <property type="evidence" value="ECO:0007669"/>
    <property type="project" value="TreeGrafter"/>
</dbReference>
<reference evidence="10" key="1">
    <citation type="submission" date="2018-03" db="EMBL/GenBank/DDBJ databases">
        <authorList>
            <person name="Guldener U."/>
        </authorList>
    </citation>
    <scope>NUCLEOTIDE SEQUENCE</scope>
</reference>
<comment type="caution">
    <text evidence="10">The sequence shown here is derived from an EMBL/GenBank/DDBJ whole genome shotgun (WGS) entry which is preliminary data.</text>
</comment>
<dbReference type="GO" id="GO:0005886">
    <property type="term" value="C:plasma membrane"/>
    <property type="evidence" value="ECO:0007669"/>
    <property type="project" value="UniProtKB-SubCell"/>
</dbReference>
<evidence type="ECO:0000256" key="3">
    <source>
        <dbReference type="ARBA" id="ARBA00022448"/>
    </source>
</evidence>
<dbReference type="SUPFAM" id="SSF143865">
    <property type="entry name" value="CorA soluble domain-like"/>
    <property type="match status" value="1"/>
</dbReference>
<evidence type="ECO:0000256" key="2">
    <source>
        <dbReference type="ARBA" id="ARBA00009765"/>
    </source>
</evidence>
<protein>
    <submittedName>
        <fullName evidence="10">Related to Mg2 transporter protein, CorA-like</fullName>
    </submittedName>
</protein>
<evidence type="ECO:0000313" key="11">
    <source>
        <dbReference type="Proteomes" id="UP001187682"/>
    </source>
</evidence>
<feature type="region of interest" description="Disordered" evidence="8">
    <location>
        <begin position="1"/>
        <end position="39"/>
    </location>
</feature>
<dbReference type="InterPro" id="IPR045861">
    <property type="entry name" value="CorA_cytoplasmic_dom"/>
</dbReference>
<dbReference type="InterPro" id="IPR045863">
    <property type="entry name" value="CorA_TM1_TM2"/>
</dbReference>
<evidence type="ECO:0000256" key="7">
    <source>
        <dbReference type="ARBA" id="ARBA00023136"/>
    </source>
</evidence>
<keyword evidence="3" id="KW-0813">Transport</keyword>
<feature type="region of interest" description="Disordered" evidence="8">
    <location>
        <begin position="210"/>
        <end position="239"/>
    </location>
</feature>
<dbReference type="AlphaFoldDB" id="A0AAE8N4Y3"/>
<keyword evidence="4" id="KW-1003">Cell membrane</keyword>
<dbReference type="GO" id="GO:0000287">
    <property type="term" value="F:magnesium ion binding"/>
    <property type="evidence" value="ECO:0007669"/>
    <property type="project" value="TreeGrafter"/>
</dbReference>
<accession>A0AAE8N4Y3</accession>
<sequence>MSREDSTDDPVFTTPVYGDPIEPVFTAPDHGPSTPPPDADIYPVQRTLSAPHPPTEGTIRRRATNATTAFKAFDSFDNGEVNWPGWHPGSEPGFDPNKPDGGHASVSTLSAPCEITVVDFSQADMRIRRFDNAGFVEFLELPEPAFAKCRWINVNGVSWDVIQALGTHKNLHKLAIEDIMNTMNRTKCDWYPNHAFIVLTLQKLVHLVDPDASSDSDSDSSESESECSSTHSSHKSRKKPLKTISTFFRHLVRGRRPSTPTVPSRRARARDFAGNKARGARPNPPPTTYPYLHNTQSIPRLVPMRSLQRYRASPNEARSEFMEAHSSLAPKGLAVSAEQVSIFLLADNTVISFFELSAEDVERPIVKRLLTPGTVLRQSCDASMIVQAIIDAIIDLAVPLTSVYSDVIGDLELDVLTSPSVKQSRSLYIIISEINKMLAFLNPIDNLLSVLRDHRTELSQEAATRVLQNDGTGVIVTPMTHTYLGDVLDQCMVVTEALHQNKQSADNLINLIFNTISAAQNESMRQLTTATIVFLPLTFLTGYFGMNFEPFHELGRGTPFFWMLAIPTVVATIIVLMRNFLYSWAVELVQRHRIVGARKKKARKQQKIRRQKAAKKDKEGAV</sequence>
<dbReference type="PANTHER" id="PTHR46494">
    <property type="entry name" value="CORA FAMILY METAL ION TRANSPORTER (EUROFUNG)"/>
    <property type="match status" value="1"/>
</dbReference>
<comment type="similarity">
    <text evidence="2">Belongs to the CorA metal ion transporter (MIT) (TC 1.A.35) family.</text>
</comment>
<dbReference type="Gene3D" id="3.30.460.20">
    <property type="entry name" value="CorA soluble domain-like"/>
    <property type="match status" value="1"/>
</dbReference>
<dbReference type="Proteomes" id="UP001187682">
    <property type="component" value="Unassembled WGS sequence"/>
</dbReference>
<proteinExistence type="inferred from homology"/>
<keyword evidence="6 9" id="KW-1133">Transmembrane helix</keyword>
<feature type="compositionally biased region" description="Basic residues" evidence="8">
    <location>
        <begin position="600"/>
        <end position="613"/>
    </location>
</feature>
<organism evidence="10 11">
    <name type="scientific">Cephalotrichum gorgonifer</name>
    <dbReference type="NCBI Taxonomy" id="2041049"/>
    <lineage>
        <taxon>Eukaryota</taxon>
        <taxon>Fungi</taxon>
        <taxon>Dikarya</taxon>
        <taxon>Ascomycota</taxon>
        <taxon>Pezizomycotina</taxon>
        <taxon>Sordariomycetes</taxon>
        <taxon>Hypocreomycetidae</taxon>
        <taxon>Microascales</taxon>
        <taxon>Microascaceae</taxon>
        <taxon>Cephalotrichum</taxon>
    </lineage>
</organism>
<comment type="subcellular location">
    <subcellularLocation>
        <location evidence="1">Cell membrane</location>
        <topology evidence="1">Multi-pass membrane protein</topology>
    </subcellularLocation>
</comment>
<gene>
    <name evidence="10" type="ORF">DNG_08891</name>
</gene>
<feature type="transmembrane region" description="Helical" evidence="9">
    <location>
        <begin position="560"/>
        <end position="581"/>
    </location>
</feature>
<dbReference type="GO" id="GO:0015095">
    <property type="term" value="F:magnesium ion transmembrane transporter activity"/>
    <property type="evidence" value="ECO:0007669"/>
    <property type="project" value="TreeGrafter"/>
</dbReference>
<dbReference type="GO" id="GO:0015087">
    <property type="term" value="F:cobalt ion transmembrane transporter activity"/>
    <property type="evidence" value="ECO:0007669"/>
    <property type="project" value="TreeGrafter"/>
</dbReference>
<evidence type="ECO:0000256" key="5">
    <source>
        <dbReference type="ARBA" id="ARBA00022692"/>
    </source>
</evidence>
<feature type="region of interest" description="Disordered" evidence="8">
    <location>
        <begin position="84"/>
        <end position="105"/>
    </location>
</feature>
<feature type="compositionally biased region" description="Acidic residues" evidence="8">
    <location>
        <begin position="212"/>
        <end position="225"/>
    </location>
</feature>
<evidence type="ECO:0000256" key="6">
    <source>
        <dbReference type="ARBA" id="ARBA00022989"/>
    </source>
</evidence>
<dbReference type="InterPro" id="IPR002523">
    <property type="entry name" value="MgTranspt_CorA/ZnTranspt_ZntB"/>
</dbReference>
<evidence type="ECO:0000256" key="1">
    <source>
        <dbReference type="ARBA" id="ARBA00004651"/>
    </source>
</evidence>
<feature type="region of interest" description="Disordered" evidence="8">
    <location>
        <begin position="600"/>
        <end position="622"/>
    </location>
</feature>
<keyword evidence="7 9" id="KW-0472">Membrane</keyword>
<dbReference type="PANTHER" id="PTHR46494:SF1">
    <property type="entry name" value="CORA FAMILY METAL ION TRANSPORTER (EUROFUNG)"/>
    <property type="match status" value="1"/>
</dbReference>
<feature type="region of interest" description="Disordered" evidence="8">
    <location>
        <begin position="255"/>
        <end position="293"/>
    </location>
</feature>
<evidence type="ECO:0000256" key="8">
    <source>
        <dbReference type="SAM" id="MobiDB-lite"/>
    </source>
</evidence>
<evidence type="ECO:0000256" key="9">
    <source>
        <dbReference type="SAM" id="Phobius"/>
    </source>
</evidence>
<keyword evidence="11" id="KW-1185">Reference proteome</keyword>
<dbReference type="SUPFAM" id="SSF144083">
    <property type="entry name" value="Magnesium transport protein CorA, transmembrane region"/>
    <property type="match status" value="1"/>
</dbReference>
<evidence type="ECO:0000313" key="10">
    <source>
        <dbReference type="EMBL" id="SPO06202.1"/>
    </source>
</evidence>
<dbReference type="Gene3D" id="1.20.58.340">
    <property type="entry name" value="Magnesium transport protein CorA, transmembrane region"/>
    <property type="match status" value="2"/>
</dbReference>
<dbReference type="Pfam" id="PF01544">
    <property type="entry name" value="CorA"/>
    <property type="match status" value="1"/>
</dbReference>
<evidence type="ECO:0000256" key="4">
    <source>
        <dbReference type="ARBA" id="ARBA00022475"/>
    </source>
</evidence>
<name>A0AAE8N4Y3_9PEZI</name>
<dbReference type="EMBL" id="ONZQ02000015">
    <property type="protein sequence ID" value="SPO06202.1"/>
    <property type="molecule type" value="Genomic_DNA"/>
</dbReference>
<keyword evidence="5 9" id="KW-0812">Transmembrane</keyword>